<evidence type="ECO:0000313" key="1">
    <source>
        <dbReference type="EMBL" id="DAF53510.1"/>
    </source>
</evidence>
<proteinExistence type="predicted"/>
<sequence length="57" mass="6337">MLTRESGLCGMYASGKLTESCSDLRFDSGRSALIRLELSCLYTGGLCLRWIYAIAKR</sequence>
<organism evidence="1">
    <name type="scientific">Siphoviridae sp. ct1gv6</name>
    <dbReference type="NCBI Taxonomy" id="2827766"/>
    <lineage>
        <taxon>Viruses</taxon>
        <taxon>Duplodnaviria</taxon>
        <taxon>Heunggongvirae</taxon>
        <taxon>Uroviricota</taxon>
        <taxon>Caudoviricetes</taxon>
    </lineage>
</organism>
<protein>
    <submittedName>
        <fullName evidence="1">Uncharacterized protein</fullName>
    </submittedName>
</protein>
<reference evidence="1" key="1">
    <citation type="journal article" date="2021" name="Proc. Natl. Acad. Sci. U.S.A.">
        <title>A Catalog of Tens of Thousands of Viruses from Human Metagenomes Reveals Hidden Associations with Chronic Diseases.</title>
        <authorList>
            <person name="Tisza M.J."/>
            <person name="Buck C.B."/>
        </authorList>
    </citation>
    <scope>NUCLEOTIDE SEQUENCE</scope>
    <source>
        <strain evidence="1">Ct1gv6</strain>
    </source>
</reference>
<name>A0A8S5SRC4_9CAUD</name>
<dbReference type="EMBL" id="BK032655">
    <property type="protein sequence ID" value="DAF53510.1"/>
    <property type="molecule type" value="Genomic_DNA"/>
</dbReference>
<accession>A0A8S5SRC4</accession>